<gene>
    <name evidence="1" type="ORF">MCB1EB_1345</name>
</gene>
<dbReference type="EMBL" id="AP018150">
    <property type="protein sequence ID" value="BBE09506.1"/>
    <property type="molecule type" value="Genomic_DNA"/>
</dbReference>
<dbReference type="SMART" id="SM00953">
    <property type="entry name" value="RES"/>
    <property type="match status" value="1"/>
</dbReference>
<name>A0A2Z6EVT3_9BURK</name>
<protein>
    <submittedName>
        <fullName evidence="1">Uncharacterized conserved protein</fullName>
    </submittedName>
</protein>
<organism evidence="1 2">
    <name type="scientific">Mycoavidus cysteinexigens</name>
    <dbReference type="NCBI Taxonomy" id="1553431"/>
    <lineage>
        <taxon>Bacteria</taxon>
        <taxon>Pseudomonadati</taxon>
        <taxon>Pseudomonadota</taxon>
        <taxon>Betaproteobacteria</taxon>
        <taxon>Burkholderiales</taxon>
        <taxon>Burkholderiaceae</taxon>
        <taxon>Mycoavidus</taxon>
    </lineage>
</organism>
<dbReference type="InterPro" id="IPR014914">
    <property type="entry name" value="RES_dom"/>
</dbReference>
<dbReference type="RefSeq" id="WP_045361846.1">
    <property type="nucleotide sequence ID" value="NZ_AP018150.1"/>
</dbReference>
<keyword evidence="2" id="KW-1185">Reference proteome</keyword>
<accession>A0A2Z6EVT3</accession>
<dbReference type="AlphaFoldDB" id="A0A2Z6EVT3"/>
<dbReference type="KEGG" id="mcys:MCB1EB_1345"/>
<proteinExistence type="predicted"/>
<dbReference type="Proteomes" id="UP000282597">
    <property type="component" value="Chromosome"/>
</dbReference>
<reference evidence="1 2" key="1">
    <citation type="journal article" date="2018" name="Microbes Environ.">
        <title>Comparative Genomic Insights into Endofungal Lifestyles of Two Bacterial Endosymbionts, Mycoavidus cysteinexigens and Burkholderia rhizoxinica.</title>
        <authorList>
            <person name="Sharmin D."/>
            <person name="Guo Y."/>
            <person name="Nishizawa T."/>
            <person name="Ohshima S."/>
            <person name="Sato Y."/>
            <person name="Takashima Y."/>
            <person name="Narisawa K."/>
            <person name="Ohta H."/>
        </authorList>
    </citation>
    <scope>NUCLEOTIDE SEQUENCE [LARGE SCALE GENOMIC DNA]</scope>
    <source>
        <strain evidence="1 2">B1-EB</strain>
    </source>
</reference>
<evidence type="ECO:0000313" key="1">
    <source>
        <dbReference type="EMBL" id="BBE09506.1"/>
    </source>
</evidence>
<evidence type="ECO:0000313" key="2">
    <source>
        <dbReference type="Proteomes" id="UP000282597"/>
    </source>
</evidence>
<sequence>MLTVWRIVVEQHAPTAFSGEGARLYGGRWNPKGISVIYTAQSQSLAALEMLAQDMPLRARYLMIPAKVPKQLIAALDLPQLPSNWREPAARSTLQMIGATWVNTGQSAVLAVPSVIIPTELNYILNPKHPDFPKIELGQPTPFTLDMRLLSNLMQ</sequence>
<dbReference type="Pfam" id="PF08808">
    <property type="entry name" value="RES"/>
    <property type="match status" value="1"/>
</dbReference>